<reference evidence="1 2" key="1">
    <citation type="journal article" date="2019" name="Nat. Microbiol.">
        <title>Wide diversity of methane and short-chain alkane metabolisms in uncultured archaea.</title>
        <authorList>
            <person name="Borrel G."/>
            <person name="Adam P.S."/>
            <person name="McKay L.J."/>
            <person name="Chen L.X."/>
            <person name="Sierra-Garcia I.N."/>
            <person name="Sieber C.M."/>
            <person name="Letourneur Q."/>
            <person name="Ghozlane A."/>
            <person name="Andersen G.L."/>
            <person name="Li W.J."/>
            <person name="Hallam S.J."/>
            <person name="Muyzer G."/>
            <person name="de Oliveira V.M."/>
            <person name="Inskeep W.P."/>
            <person name="Banfield J.F."/>
            <person name="Gribaldo S."/>
        </authorList>
    </citation>
    <scope>NUCLEOTIDE SEQUENCE [LARGE SCALE GENOMIC DNA]</scope>
    <source>
        <strain evidence="1">NM1a</strain>
    </source>
</reference>
<protein>
    <recommendedName>
        <fullName evidence="3">Hsp20/alpha crystallin family protein</fullName>
    </recommendedName>
</protein>
<dbReference type="Gene3D" id="2.60.40.790">
    <property type="match status" value="1"/>
</dbReference>
<comment type="caution">
    <text evidence="1">The sequence shown here is derived from an EMBL/GenBank/DDBJ whole genome shotgun (WGS) entry which is preliminary data.</text>
</comment>
<organism evidence="1 2">
    <name type="scientific">Methanoliparum thermophilum</name>
    <dbReference type="NCBI Taxonomy" id="2491083"/>
    <lineage>
        <taxon>Archaea</taxon>
        <taxon>Methanobacteriati</taxon>
        <taxon>Methanobacteriota</taxon>
        <taxon>Candidatus Methanoliparia</taxon>
        <taxon>Candidatus Methanoliparales</taxon>
        <taxon>Candidatus Methanoliparaceae</taxon>
        <taxon>Candidatus Methanoliparum</taxon>
    </lineage>
</organism>
<dbReference type="InterPro" id="IPR008978">
    <property type="entry name" value="HSP20-like_chaperone"/>
</dbReference>
<evidence type="ECO:0008006" key="3">
    <source>
        <dbReference type="Google" id="ProtNLM"/>
    </source>
</evidence>
<evidence type="ECO:0000313" key="1">
    <source>
        <dbReference type="EMBL" id="RZN64203.1"/>
    </source>
</evidence>
<dbReference type="SUPFAM" id="SSF49764">
    <property type="entry name" value="HSP20-like chaperones"/>
    <property type="match status" value="1"/>
</dbReference>
<evidence type="ECO:0000313" key="2">
    <source>
        <dbReference type="Proteomes" id="UP000317158"/>
    </source>
</evidence>
<dbReference type="AlphaFoldDB" id="A0A520KSI3"/>
<sequence>MWNLFNLLVELDKIFRHMLEWIEDDEFEIDSFILEVKSNRIDIKFGDIEKDKADLNLPLLEVFESNDHIYLLAEVPGLEIDDIKIKPIEDGIKIEAKDGSISEVICIPHKLEVSFEDMSIRNGVLEVKFKKTEL</sequence>
<dbReference type="EMBL" id="RXIF01000009">
    <property type="protein sequence ID" value="RZN64203.1"/>
    <property type="molecule type" value="Genomic_DNA"/>
</dbReference>
<proteinExistence type="predicted"/>
<dbReference type="CDD" id="cd00298">
    <property type="entry name" value="ACD_sHsps_p23-like"/>
    <property type="match status" value="1"/>
</dbReference>
<dbReference type="Proteomes" id="UP000317158">
    <property type="component" value="Unassembled WGS sequence"/>
</dbReference>
<name>A0A520KSI3_METT2</name>
<accession>A0A520KSI3</accession>
<gene>
    <name evidence="1" type="ORF">EF806_05175</name>
</gene>